<keyword evidence="1" id="KW-1133">Transmembrane helix</keyword>
<accession>A0A1T5K717</accession>
<dbReference type="EMBL" id="FUZU01000001">
    <property type="protein sequence ID" value="SKC59441.1"/>
    <property type="molecule type" value="Genomic_DNA"/>
</dbReference>
<proteinExistence type="predicted"/>
<sequence>MRLENSKIASFSLVEMLVVLVLSGIVLSALYFSYYTIFTNQITFTRKIDRQEELGTLFYSLKRDIELSYVLRVHEEQSMDCFTSSNEVGVSYHFFSSHTIRRQFERIDTFHCKIKNISFRFQGTPVSNSSDIIDEIVLTEDAFQSPFEMDIYKLYDAASLIDATPNDTTRERN</sequence>
<reference evidence="2 3" key="1">
    <citation type="submission" date="2017-02" db="EMBL/GenBank/DDBJ databases">
        <authorList>
            <person name="Peterson S.W."/>
        </authorList>
    </citation>
    <scope>NUCLEOTIDE SEQUENCE [LARGE SCALE GENOMIC DNA]</scope>
    <source>
        <strain evidence="2 3">DSM 25262</strain>
    </source>
</reference>
<keyword evidence="1" id="KW-0812">Transmembrane</keyword>
<keyword evidence="3" id="KW-1185">Reference proteome</keyword>
<protein>
    <submittedName>
        <fullName evidence="2">Prepilin-type N-terminal cleavage/methylation domain-containing protein</fullName>
    </submittedName>
</protein>
<keyword evidence="1" id="KW-0472">Membrane</keyword>
<dbReference type="NCBIfam" id="TIGR02532">
    <property type="entry name" value="IV_pilin_GFxxxE"/>
    <property type="match status" value="1"/>
</dbReference>
<dbReference type="RefSeq" id="WP_079686395.1">
    <property type="nucleotide sequence ID" value="NZ_FUZU01000001.1"/>
</dbReference>
<gene>
    <name evidence="2" type="ORF">SAMN05660236_1884</name>
</gene>
<evidence type="ECO:0000313" key="3">
    <source>
        <dbReference type="Proteomes" id="UP000190961"/>
    </source>
</evidence>
<evidence type="ECO:0000256" key="1">
    <source>
        <dbReference type="SAM" id="Phobius"/>
    </source>
</evidence>
<dbReference type="Pfam" id="PF07963">
    <property type="entry name" value="N_methyl"/>
    <property type="match status" value="1"/>
</dbReference>
<dbReference type="Proteomes" id="UP000190961">
    <property type="component" value="Unassembled WGS sequence"/>
</dbReference>
<feature type="transmembrane region" description="Helical" evidence="1">
    <location>
        <begin position="12"/>
        <end position="34"/>
    </location>
</feature>
<dbReference type="AlphaFoldDB" id="A0A1T5K717"/>
<dbReference type="STRING" id="688867.SAMN05660236_1884"/>
<evidence type="ECO:0000313" key="2">
    <source>
        <dbReference type="EMBL" id="SKC59441.1"/>
    </source>
</evidence>
<organism evidence="2 3">
    <name type="scientific">Ohtaekwangia koreensis</name>
    <dbReference type="NCBI Taxonomy" id="688867"/>
    <lineage>
        <taxon>Bacteria</taxon>
        <taxon>Pseudomonadati</taxon>
        <taxon>Bacteroidota</taxon>
        <taxon>Cytophagia</taxon>
        <taxon>Cytophagales</taxon>
        <taxon>Fulvivirgaceae</taxon>
        <taxon>Ohtaekwangia</taxon>
    </lineage>
</organism>
<dbReference type="InterPro" id="IPR012902">
    <property type="entry name" value="N_methyl_site"/>
</dbReference>
<name>A0A1T5K717_9BACT</name>